<dbReference type="Pfam" id="PF00172">
    <property type="entry name" value="Zn_clus"/>
    <property type="match status" value="1"/>
</dbReference>
<name>A0A2H3I121_FUSOX</name>
<feature type="compositionally biased region" description="Polar residues" evidence="2">
    <location>
        <begin position="922"/>
        <end position="934"/>
    </location>
</feature>
<dbReference type="Proteomes" id="UP000219602">
    <property type="component" value="Chromosome 2"/>
</dbReference>
<feature type="compositionally biased region" description="Polar residues" evidence="2">
    <location>
        <begin position="791"/>
        <end position="863"/>
    </location>
</feature>
<feature type="region of interest" description="Disordered" evidence="2">
    <location>
        <begin position="654"/>
        <end position="1058"/>
    </location>
</feature>
<protein>
    <recommendedName>
        <fullName evidence="3">Zn(2)-C6 fungal-type domain-containing protein</fullName>
    </recommendedName>
</protein>
<dbReference type="InterPro" id="IPR036864">
    <property type="entry name" value="Zn2-C6_fun-type_DNA-bd_sf"/>
</dbReference>
<feature type="compositionally biased region" description="Polar residues" evidence="2">
    <location>
        <begin position="586"/>
        <end position="601"/>
    </location>
</feature>
<comment type="caution">
    <text evidence="4">The sequence shown here is derived from an EMBL/GenBank/DDBJ whole genome shotgun (WGS) entry which is preliminary data.</text>
</comment>
<reference evidence="4 5" key="1">
    <citation type="journal article" date="2016" name="Environ. Microbiol.">
        <title>Effector profiles distinguish formae speciales of Fusarium oxysporum.</title>
        <authorList>
            <person name="van Dam P."/>
            <person name="Fokkens L."/>
            <person name="Schmidt S.M."/>
            <person name="Linmans J.H."/>
            <person name="Kistler H.C."/>
            <person name="Ma L.J."/>
            <person name="Rep M."/>
        </authorList>
    </citation>
    <scope>NUCLEOTIDE SEQUENCE [LARGE SCALE GENOMIC DNA]</scope>
    <source>
        <strain evidence="4 5">Forc016</strain>
    </source>
</reference>
<sequence>MATAGGRIDSSSILTPPSAPVSGSQWRGAQLTSTKLQLNTPRPLTSSIKSVAPPSPTCAFVSPQTPGQRHPKIPWATLVASSPQKEPGADEYNSRLLRLARRRPTCEQRKTMVDFLASLGLGGAQTPAASSNSQCDSVEELQLKLRNILDAKATPTRAENVALTIELRATVRFQLPVSESENGTLESLNNIDPSLGGAQSVGMNGNRDEGQLSRVVFANDTLMNPPQDDPTLQRSVAKHIISIISSTDGSTWTVREVSRVTQGWTFTYLCKDSYQQWTRQNAKNPTKTIVGEFSQREPDPVLHARPAFDCRGSITIAFNRGSRSINVKYNHTPLHKTVAELAAHFKPAPRQLGPGAQRLLEQQQKAKEKTPRKSRGEKKDKKERKKRDSTIKAQDENGNPRKRKKKNNGTSQPADSVDGPIIPPDCPGAPAIDGQNQGGPSYMNGGEASGNPGQQGFNDYPQGLMGDASATTNGTSSQQANGQLASVAFPVNVSAAEAARRKEAATAMLSNAGVDPTTLSPEQFGIFANQAPELQRESLNMLVKYGAERLRIVHPGNKEGSTQASSSTQSSQTTSTGPRTTKELVPQSSAQSNANTDTETAVAQAADDTSAPKRKTKKMGKSRTACFPCKARKAKCPRERPICTECADHGTAYAEAEGSEQEDDEQQDTSQEYSYPQMNIGNMVTNTDATTQDTQSTQNNYYQPASGLVLPQPDPNSTSSQAMGTSVSQRGNYSHNLPEVTQPMVHPAPPIPAPAGTVAPSETRRWTAFGSGSVGVGGSNTTSKTRRSLPSEPSHTNAQNMPENPQPSDWAQTSNATMPATTMASVSPQMTYDTRSSGRTRQKNQSLTNDASQQAAAVSNTVMQQAQARQSPVAAAAMMAQTRKSPYQQAAVPHTTSRTSQRNQSRTPVTDQARGYQPPSDMAQQQNPLGSTHYDTSHISSANQWSNSSSRNDRSYDTSPSYQTPNIHAQTTASKPTAASRQNFNMRSNTQQHIRASSGSYNQQQGYASYSGSTHQSQQGQTSNQQQPSSWYFQNSHNPSIHPGGQSSGYNYEPWSGV</sequence>
<feature type="region of interest" description="Disordered" evidence="2">
    <location>
        <begin position="556"/>
        <end position="622"/>
    </location>
</feature>
<feature type="compositionally biased region" description="Polar residues" evidence="2">
    <location>
        <begin position="715"/>
        <end position="735"/>
    </location>
</feature>
<dbReference type="CDD" id="cd00067">
    <property type="entry name" value="GAL4"/>
    <property type="match status" value="1"/>
</dbReference>
<feature type="compositionally biased region" description="Low complexity" evidence="2">
    <location>
        <begin position="1009"/>
        <end position="1030"/>
    </location>
</feature>
<proteinExistence type="predicted"/>
<dbReference type="GO" id="GO:0000981">
    <property type="term" value="F:DNA-binding transcription factor activity, RNA polymerase II-specific"/>
    <property type="evidence" value="ECO:0007669"/>
    <property type="project" value="InterPro"/>
</dbReference>
<evidence type="ECO:0000313" key="4">
    <source>
        <dbReference type="EMBL" id="PCD43799.1"/>
    </source>
</evidence>
<feature type="compositionally biased region" description="Low complexity" evidence="2">
    <location>
        <begin position="937"/>
        <end position="950"/>
    </location>
</feature>
<feature type="region of interest" description="Disordered" evidence="2">
    <location>
        <begin position="1"/>
        <end position="51"/>
    </location>
</feature>
<feature type="compositionally biased region" description="Polar residues" evidence="2">
    <location>
        <begin position="669"/>
        <end position="684"/>
    </location>
</feature>
<feature type="compositionally biased region" description="Polar residues" evidence="2">
    <location>
        <begin position="960"/>
        <end position="1008"/>
    </location>
</feature>
<feature type="compositionally biased region" description="Polar residues" evidence="2">
    <location>
        <begin position="882"/>
        <end position="910"/>
    </location>
</feature>
<evidence type="ECO:0000256" key="2">
    <source>
        <dbReference type="SAM" id="MobiDB-lite"/>
    </source>
</evidence>
<feature type="domain" description="Zn(2)-C6 fungal-type" evidence="3">
    <location>
        <begin position="624"/>
        <end position="650"/>
    </location>
</feature>
<reference evidence="4 5" key="2">
    <citation type="journal article" date="2017" name="Sci. Rep.">
        <title>A mobile pathogenicity chromosome in Fusarium oxysporum for infection of multiple cucurbit species.</title>
        <authorList>
            <person name="van Dam P."/>
            <person name="Fokkens L."/>
            <person name="Ayukawa Y."/>
            <person name="van der Gragt M."/>
            <person name="Ter Horst A."/>
            <person name="Brankovics B."/>
            <person name="Houterman P.M."/>
            <person name="Arie T."/>
            <person name="Rep M."/>
        </authorList>
    </citation>
    <scope>NUCLEOTIDE SEQUENCE [LARGE SCALE GENOMIC DNA]</scope>
    <source>
        <strain evidence="4 5">Forc016</strain>
    </source>
</reference>
<feature type="compositionally biased region" description="Basic and acidic residues" evidence="2">
    <location>
        <begin position="386"/>
        <end position="399"/>
    </location>
</feature>
<dbReference type="SUPFAM" id="SSF57701">
    <property type="entry name" value="Zn2/Cys6 DNA-binding domain"/>
    <property type="match status" value="1"/>
</dbReference>
<feature type="region of interest" description="Disordered" evidence="2">
    <location>
        <begin position="361"/>
        <end position="481"/>
    </location>
</feature>
<feature type="compositionally biased region" description="Low complexity" evidence="2">
    <location>
        <begin position="685"/>
        <end position="700"/>
    </location>
</feature>
<organism evidence="4 5">
    <name type="scientific">Fusarium oxysporum f. sp. radicis-cucumerinum</name>
    <dbReference type="NCBI Taxonomy" id="327505"/>
    <lineage>
        <taxon>Eukaryota</taxon>
        <taxon>Fungi</taxon>
        <taxon>Dikarya</taxon>
        <taxon>Ascomycota</taxon>
        <taxon>Pezizomycotina</taxon>
        <taxon>Sordariomycetes</taxon>
        <taxon>Hypocreomycetidae</taxon>
        <taxon>Hypocreales</taxon>
        <taxon>Nectriaceae</taxon>
        <taxon>Fusarium</taxon>
        <taxon>Fusarium oxysporum species complex</taxon>
    </lineage>
</organism>
<accession>A0A2H3I121</accession>
<evidence type="ECO:0000256" key="1">
    <source>
        <dbReference type="ARBA" id="ARBA00023242"/>
    </source>
</evidence>
<dbReference type="STRING" id="327505.A0A2H3I121"/>
<gene>
    <name evidence="4" type="ORF">AU210_002888</name>
</gene>
<feature type="compositionally biased region" description="Polar residues" evidence="2">
    <location>
        <begin position="469"/>
        <end position="481"/>
    </location>
</feature>
<dbReference type="AlphaFoldDB" id="A0A2H3I121"/>
<evidence type="ECO:0000259" key="3">
    <source>
        <dbReference type="Pfam" id="PF00172"/>
    </source>
</evidence>
<feature type="compositionally biased region" description="Polar residues" evidence="2">
    <location>
        <begin position="9"/>
        <end position="49"/>
    </location>
</feature>
<feature type="compositionally biased region" description="Basic residues" evidence="2">
    <location>
        <begin position="612"/>
        <end position="621"/>
    </location>
</feature>
<feature type="compositionally biased region" description="Low complexity" evidence="2">
    <location>
        <begin position="561"/>
        <end position="576"/>
    </location>
</feature>
<dbReference type="GO" id="GO:0008270">
    <property type="term" value="F:zinc ion binding"/>
    <property type="evidence" value="ECO:0007669"/>
    <property type="project" value="InterPro"/>
</dbReference>
<dbReference type="InterPro" id="IPR001138">
    <property type="entry name" value="Zn2Cys6_DnaBD"/>
</dbReference>
<feature type="compositionally biased region" description="Basic residues" evidence="2">
    <location>
        <begin position="372"/>
        <end position="385"/>
    </location>
</feature>
<evidence type="ECO:0000313" key="5">
    <source>
        <dbReference type="Proteomes" id="UP000219602"/>
    </source>
</evidence>
<feature type="compositionally biased region" description="Acidic residues" evidence="2">
    <location>
        <begin position="657"/>
        <end position="667"/>
    </location>
</feature>
<dbReference type="EMBL" id="MABQ02000002">
    <property type="protein sequence ID" value="PCD43799.1"/>
    <property type="molecule type" value="Genomic_DNA"/>
</dbReference>
<feature type="compositionally biased region" description="Low complexity" evidence="2">
    <location>
        <begin position="864"/>
        <end position="881"/>
    </location>
</feature>
<dbReference type="Gene3D" id="4.10.240.10">
    <property type="entry name" value="Zn(2)-C6 fungal-type DNA-binding domain"/>
    <property type="match status" value="1"/>
</dbReference>
<keyword evidence="1" id="KW-0539">Nucleus</keyword>